<evidence type="ECO:0000313" key="4">
    <source>
        <dbReference type="WBParaSite" id="MBELARI_LOCUS21531"/>
    </source>
</evidence>
<proteinExistence type="predicted"/>
<feature type="compositionally biased region" description="Polar residues" evidence="1">
    <location>
        <begin position="306"/>
        <end position="320"/>
    </location>
</feature>
<accession>A0AAF3F7C1</accession>
<keyword evidence="2" id="KW-0732">Signal</keyword>
<feature type="chain" id="PRO_5041909094" evidence="2">
    <location>
        <begin position="24"/>
        <end position="417"/>
    </location>
</feature>
<name>A0AAF3F7C1_9BILA</name>
<feature type="signal peptide" evidence="2">
    <location>
        <begin position="1"/>
        <end position="23"/>
    </location>
</feature>
<dbReference type="Proteomes" id="UP000887575">
    <property type="component" value="Unassembled WGS sequence"/>
</dbReference>
<sequence>MGWGPPHLVSIFLVLLKVDEITSVLCSQCPFTPEPPHVNECPETCEGDVCYIVVNKFFNGTISAGCLNLRSGDHFGGENVCHREETRTICGCEGAARCNDPQTPLAAYKFVDEPVFSRDQPIPPLQSDEATVKPMLVTGTSEEQLIEVKSSMFVKSTDGVTGTPTFKPHSSTTNDITQLADLGKHLPSTAPSDILPALLLDNSTNAPETSDIVEIEENTTNPSNFAVVLSTVATAPTTVIEQEAENVPHLKPFPEANFSTLPHEAEMDNGKTMETKQTKQTSISIASNQLIDLKPPPPNTTLPPMEQSSPVIISKSTWNSIEIDRERKPSTSPGLDKETAPENGSSQGWGSVEEIESEHTRAPKANEPQRAGLNSAESGDEQAKGVASPQEGTTGGSPQTTVVFSILTIFLTTYLKL</sequence>
<feature type="compositionally biased region" description="Basic and acidic residues" evidence="1">
    <location>
        <begin position="322"/>
        <end position="340"/>
    </location>
</feature>
<keyword evidence="3" id="KW-1185">Reference proteome</keyword>
<protein>
    <submittedName>
        <fullName evidence="4">Uncharacterized protein</fullName>
    </submittedName>
</protein>
<feature type="region of interest" description="Disordered" evidence="1">
    <location>
        <begin position="290"/>
        <end position="400"/>
    </location>
</feature>
<evidence type="ECO:0000256" key="1">
    <source>
        <dbReference type="SAM" id="MobiDB-lite"/>
    </source>
</evidence>
<dbReference type="WBParaSite" id="MBELARI_LOCUS21531">
    <property type="protein sequence ID" value="MBELARI_LOCUS21531"/>
    <property type="gene ID" value="MBELARI_LOCUS21531"/>
</dbReference>
<organism evidence="3 4">
    <name type="scientific">Mesorhabditis belari</name>
    <dbReference type="NCBI Taxonomy" id="2138241"/>
    <lineage>
        <taxon>Eukaryota</taxon>
        <taxon>Metazoa</taxon>
        <taxon>Ecdysozoa</taxon>
        <taxon>Nematoda</taxon>
        <taxon>Chromadorea</taxon>
        <taxon>Rhabditida</taxon>
        <taxon>Rhabditina</taxon>
        <taxon>Rhabditomorpha</taxon>
        <taxon>Rhabditoidea</taxon>
        <taxon>Rhabditidae</taxon>
        <taxon>Mesorhabditinae</taxon>
        <taxon>Mesorhabditis</taxon>
    </lineage>
</organism>
<dbReference type="AlphaFoldDB" id="A0AAF3F7C1"/>
<evidence type="ECO:0000256" key="2">
    <source>
        <dbReference type="SAM" id="SignalP"/>
    </source>
</evidence>
<evidence type="ECO:0000313" key="3">
    <source>
        <dbReference type="Proteomes" id="UP000887575"/>
    </source>
</evidence>
<reference evidence="4" key="1">
    <citation type="submission" date="2024-02" db="UniProtKB">
        <authorList>
            <consortium name="WormBaseParasite"/>
        </authorList>
    </citation>
    <scope>IDENTIFICATION</scope>
</reference>
<feature type="compositionally biased region" description="Polar residues" evidence="1">
    <location>
        <begin position="390"/>
        <end position="400"/>
    </location>
</feature>